<dbReference type="EMBL" id="MT740730">
    <property type="protein sequence ID" value="QMV32691.1"/>
    <property type="molecule type" value="Genomic_DNA"/>
</dbReference>
<evidence type="ECO:0000313" key="1">
    <source>
        <dbReference type="EMBL" id="QMV32691.1"/>
    </source>
</evidence>
<name>A0A7G5B8R8_9CAUD</name>
<keyword evidence="2" id="KW-1185">Reference proteome</keyword>
<accession>A0A7G5B8R8</accession>
<gene>
    <name evidence="1" type="ORF">B2_00057</name>
</gene>
<proteinExistence type="predicted"/>
<sequence length="325" mass="32697">MRYALKTVPINGWETHLGQGTAALAVDATGVTTQVAQGAGAAPITLDGTARGNVRQVLFGAAQLGFDASGFGRIAGTGGLGRVSLDATGTAKLIAKPIALARIDVGASADGKIAFLLSGAGSIDLIGSGSQKIPVLGAGGAIIELDSFGEVRPHHPVYGGGRVDILSKATGWAKTIGKNAGSGAIMLDGSGSGSLGAQVYGAGGAQIIMDGRGVPRSYRVIYAGGSAVMSFSAAHQITATISGPFDPAPIERQLFVQDDGRAFVVPSDGDRVPGGQVLPRYSDGTIALDLILDAGRYGEASTTGAIDRLDQIVGADMPNNSWGNP</sequence>
<organism evidence="1 2">
    <name type="scientific">Ralstonia phage Cimandef</name>
    <dbReference type="NCBI Taxonomy" id="2759720"/>
    <lineage>
        <taxon>Viruses</taxon>
        <taxon>Duplodnaviria</taxon>
        <taxon>Heunggongvirae</taxon>
        <taxon>Uroviricota</taxon>
        <taxon>Caudoviricetes</taxon>
        <taxon>Cimandefvirus</taxon>
        <taxon>Cimandefvirus cimandef</taxon>
    </lineage>
</organism>
<reference evidence="1" key="1">
    <citation type="submission" date="2020-07" db="EMBL/GenBank/DDBJ databases">
        <title>Ralstonia phages.</title>
        <authorList>
            <person name="Trotereau A."/>
            <person name="Boyer C."/>
            <person name="Torres-Barcelo C."/>
        </authorList>
    </citation>
    <scope>NUCLEOTIDE SEQUENCE [LARGE SCALE GENOMIC DNA]</scope>
</reference>
<evidence type="ECO:0000313" key="2">
    <source>
        <dbReference type="Proteomes" id="UP000515365"/>
    </source>
</evidence>
<protein>
    <submittedName>
        <fullName evidence="1">Uncharacterized protein</fullName>
    </submittedName>
</protein>
<dbReference type="Proteomes" id="UP000515365">
    <property type="component" value="Segment"/>
</dbReference>